<feature type="region of interest" description="Disordered" evidence="1">
    <location>
        <begin position="79"/>
        <end position="119"/>
    </location>
</feature>
<dbReference type="Proteomes" id="UP001225316">
    <property type="component" value="Unassembled WGS sequence"/>
</dbReference>
<dbReference type="EMBL" id="JARXHW010000030">
    <property type="protein sequence ID" value="MDQ8208381.1"/>
    <property type="molecule type" value="Genomic_DNA"/>
</dbReference>
<evidence type="ECO:0000313" key="2">
    <source>
        <dbReference type="EMBL" id="MDQ8208381.1"/>
    </source>
</evidence>
<comment type="caution">
    <text evidence="2">The sequence shown here is derived from an EMBL/GenBank/DDBJ whole genome shotgun (WGS) entry which is preliminary data.</text>
</comment>
<feature type="compositionally biased region" description="Acidic residues" evidence="1">
    <location>
        <begin position="103"/>
        <end position="113"/>
    </location>
</feature>
<evidence type="ECO:0000256" key="1">
    <source>
        <dbReference type="SAM" id="MobiDB-lite"/>
    </source>
</evidence>
<feature type="region of interest" description="Disordered" evidence="1">
    <location>
        <begin position="1"/>
        <end position="21"/>
    </location>
</feature>
<feature type="compositionally biased region" description="Basic and acidic residues" evidence="1">
    <location>
        <begin position="1"/>
        <end position="11"/>
    </location>
</feature>
<accession>A0ABU1AW47</accession>
<organism evidence="2 3">
    <name type="scientific">Thalassobacterium maritimum</name>
    <dbReference type="NCBI Taxonomy" id="3041265"/>
    <lineage>
        <taxon>Bacteria</taxon>
        <taxon>Pseudomonadati</taxon>
        <taxon>Verrucomicrobiota</taxon>
        <taxon>Opitutia</taxon>
        <taxon>Puniceicoccales</taxon>
        <taxon>Coraliomargaritaceae</taxon>
        <taxon>Thalassobacterium</taxon>
    </lineage>
</organism>
<name>A0ABU1AW47_9BACT</name>
<feature type="compositionally biased region" description="Low complexity" evidence="1">
    <location>
        <begin position="90"/>
        <end position="102"/>
    </location>
</feature>
<evidence type="ECO:0000313" key="3">
    <source>
        <dbReference type="Proteomes" id="UP001225316"/>
    </source>
</evidence>
<gene>
    <name evidence="2" type="ORF">QEH52_12735</name>
</gene>
<sequence length="254" mass="29387">MSDPNFDHSEGDWEEFSSEPYWSESQWRNYLKGSDRDTARFLSIYNSLKDKPNHLDEVASLMGWDAEDISMTDELSFMDHAQDSGDDTSDTSNDIDGLNSFGEDSDRDEDSEMSDQSGAPYTLHRHPVFVVTRSLYRYLHQSWEHFMVHSEYAVSPKLCWDYANSLHQAEMNVLLSIQALDLGDFGLSICHLKNSLSALNQTLHLLNQLTHPNEAFVNGFCHEARIRLFDLRELWIRVMGDCRHECQRRPGEQD</sequence>
<keyword evidence="3" id="KW-1185">Reference proteome</keyword>
<dbReference type="RefSeq" id="WP_308950940.1">
    <property type="nucleotide sequence ID" value="NZ_JARXHW010000030.1"/>
</dbReference>
<proteinExistence type="predicted"/>
<reference evidence="2 3" key="1">
    <citation type="submission" date="2023-04" db="EMBL/GenBank/DDBJ databases">
        <title>A novel bacteria isolated from coastal sediment.</title>
        <authorList>
            <person name="Liu X.-J."/>
            <person name="Du Z.-J."/>
        </authorList>
    </citation>
    <scope>NUCLEOTIDE SEQUENCE [LARGE SCALE GENOMIC DNA]</scope>
    <source>
        <strain evidence="2 3">SDUM461003</strain>
    </source>
</reference>
<protein>
    <submittedName>
        <fullName evidence="2">Uncharacterized protein</fullName>
    </submittedName>
</protein>